<dbReference type="InterPro" id="IPR029044">
    <property type="entry name" value="Nucleotide-diphossugar_trans"/>
</dbReference>
<keyword evidence="4" id="KW-1185">Reference proteome</keyword>
<evidence type="ECO:0000256" key="1">
    <source>
        <dbReference type="SAM" id="Phobius"/>
    </source>
</evidence>
<dbReference type="AlphaFoldDB" id="A0A014N750"/>
<comment type="caution">
    <text evidence="3">The sequence shown here is derived from an EMBL/GenBank/DDBJ whole genome shotgun (WGS) entry which is preliminary data.</text>
</comment>
<dbReference type="RefSeq" id="WP_034937876.1">
    <property type="nucleotide sequence ID" value="NZ_JFHN01000050.1"/>
</dbReference>
<keyword evidence="1" id="KW-1133">Transmembrane helix</keyword>
<name>A0A014N750_9GAMM</name>
<proteinExistence type="predicted"/>
<keyword evidence="3" id="KW-0808">Transferase</keyword>
<protein>
    <submittedName>
        <fullName evidence="3">Glycosyl transferase family 2</fullName>
    </submittedName>
</protein>
<feature type="domain" description="Glycosyltransferase 2-like" evidence="2">
    <location>
        <begin position="8"/>
        <end position="136"/>
    </location>
</feature>
<organism evidence="3 4">
    <name type="scientific">Erwinia mallotivora</name>
    <dbReference type="NCBI Taxonomy" id="69222"/>
    <lineage>
        <taxon>Bacteria</taxon>
        <taxon>Pseudomonadati</taxon>
        <taxon>Pseudomonadota</taxon>
        <taxon>Gammaproteobacteria</taxon>
        <taxon>Enterobacterales</taxon>
        <taxon>Erwiniaceae</taxon>
        <taxon>Erwinia</taxon>
    </lineage>
</organism>
<dbReference type="PANTHER" id="PTHR48090:SF8">
    <property type="entry name" value="GLYCOSYLTRANSFERASE CSBB-RELATED"/>
    <property type="match status" value="1"/>
</dbReference>
<dbReference type="SUPFAM" id="SSF53448">
    <property type="entry name" value="Nucleotide-diphospho-sugar transferases"/>
    <property type="match status" value="1"/>
</dbReference>
<feature type="transmembrane region" description="Helical" evidence="1">
    <location>
        <begin position="258"/>
        <end position="279"/>
    </location>
</feature>
<dbReference type="PATRIC" id="fig|69222.5.peg.2501"/>
<dbReference type="OrthoDB" id="8617393at2"/>
<dbReference type="PANTHER" id="PTHR48090">
    <property type="entry name" value="UNDECAPRENYL-PHOSPHATE 4-DEOXY-4-FORMAMIDO-L-ARABINOSE TRANSFERASE-RELATED"/>
    <property type="match status" value="1"/>
</dbReference>
<feature type="transmembrane region" description="Helical" evidence="1">
    <location>
        <begin position="223"/>
        <end position="246"/>
    </location>
</feature>
<evidence type="ECO:0000313" key="4">
    <source>
        <dbReference type="Proteomes" id="UP000019918"/>
    </source>
</evidence>
<evidence type="ECO:0000313" key="3">
    <source>
        <dbReference type="EMBL" id="EXU75193.1"/>
    </source>
</evidence>
<dbReference type="EMBL" id="JFHN01000050">
    <property type="protein sequence ID" value="EXU75193.1"/>
    <property type="molecule type" value="Genomic_DNA"/>
</dbReference>
<dbReference type="GO" id="GO:0016740">
    <property type="term" value="F:transferase activity"/>
    <property type="evidence" value="ECO:0007669"/>
    <property type="project" value="UniProtKB-KW"/>
</dbReference>
<evidence type="ECO:0000259" key="2">
    <source>
        <dbReference type="Pfam" id="PF00535"/>
    </source>
</evidence>
<keyword evidence="1" id="KW-0812">Transmembrane</keyword>
<reference evidence="3 4" key="1">
    <citation type="submission" date="2014-02" db="EMBL/GenBank/DDBJ databases">
        <title>Draft genome of Erwinia mallotivora strain BT-MARDI, a papaya dieback pathogen.</title>
        <authorList>
            <person name="Redzuan R."/>
            <person name="Abu Bakar N."/>
            <person name="Badrun R."/>
            <person name="Mohd Raih M.F."/>
            <person name="Rozano L."/>
            <person name="Mat Amin N."/>
        </authorList>
    </citation>
    <scope>NUCLEOTIDE SEQUENCE [LARGE SCALE GENOMIC DNA]</scope>
    <source>
        <strain evidence="3 4">BT-MARDI</strain>
    </source>
</reference>
<dbReference type="STRING" id="69222.BG55_12140"/>
<dbReference type="InterPro" id="IPR050256">
    <property type="entry name" value="Glycosyltransferase_2"/>
</dbReference>
<accession>A0A014N750</accession>
<gene>
    <name evidence="3" type="ORF">BG55_12140</name>
</gene>
<dbReference type="Gene3D" id="3.90.550.10">
    <property type="entry name" value="Spore Coat Polysaccharide Biosynthesis Protein SpsA, Chain A"/>
    <property type="match status" value="1"/>
</dbReference>
<dbReference type="GO" id="GO:0005886">
    <property type="term" value="C:plasma membrane"/>
    <property type="evidence" value="ECO:0007669"/>
    <property type="project" value="TreeGrafter"/>
</dbReference>
<dbReference type="Pfam" id="PF00535">
    <property type="entry name" value="Glycos_transf_2"/>
    <property type="match status" value="1"/>
</dbReference>
<sequence length="333" mass="37247">MKSESFVSVVIVVQSALQDLHPTLLQVYQVLDHHYSDYEIVIIAAGIHSTSAQAEDAVLKNIPGVRIIHLSTEVSIDVALAAGLENAIGDFVVLWNPCADPLEAIPEMVSQCRSGKDVVIGVTTRTKSLSYRLMRMVVNKALRAIGYDLPENSTAMRCLSRRAVNAVTRVGRFHHQFYLRIQKTGYPVGIYAYVPLREAEGMGMFKTVRRLLRLMVFNSSKPLRWMSGIGFCGSLAAFIFATYSVLIHLLDGHVVEGWTTLVFFMSLLFNLQFIMMAFFGEYLGRLLDESSAQSEYAVVYERHSDVMLNADRVNVLSDAVSPENNWVQTGRDN</sequence>
<keyword evidence="1" id="KW-0472">Membrane</keyword>
<dbReference type="Proteomes" id="UP000019918">
    <property type="component" value="Unassembled WGS sequence"/>
</dbReference>
<dbReference type="InterPro" id="IPR001173">
    <property type="entry name" value="Glyco_trans_2-like"/>
</dbReference>